<protein>
    <submittedName>
        <fullName evidence="3">Phosphoesterase</fullName>
    </submittedName>
</protein>
<proteinExistence type="predicted"/>
<feature type="chain" id="PRO_5047475601" evidence="2">
    <location>
        <begin position="27"/>
        <end position="616"/>
    </location>
</feature>
<evidence type="ECO:0000256" key="2">
    <source>
        <dbReference type="SAM" id="SignalP"/>
    </source>
</evidence>
<dbReference type="RefSeq" id="WP_348759879.1">
    <property type="nucleotide sequence ID" value="NZ_OZ026884.1"/>
</dbReference>
<dbReference type="InterPro" id="IPR007312">
    <property type="entry name" value="Phosphoesterase"/>
</dbReference>
<evidence type="ECO:0000256" key="1">
    <source>
        <dbReference type="ARBA" id="ARBA00022801"/>
    </source>
</evidence>
<evidence type="ECO:0000313" key="4">
    <source>
        <dbReference type="Proteomes" id="UP001497493"/>
    </source>
</evidence>
<feature type="signal peptide" evidence="2">
    <location>
        <begin position="1"/>
        <end position="26"/>
    </location>
</feature>
<dbReference type="Gene3D" id="3.40.720.10">
    <property type="entry name" value="Alkaline Phosphatase, subunit A"/>
    <property type="match status" value="1"/>
</dbReference>
<reference evidence="3 4" key="1">
    <citation type="submission" date="2024-04" db="EMBL/GenBank/DDBJ databases">
        <authorList>
            <person name="Cremers G."/>
        </authorList>
    </citation>
    <scope>NUCLEOTIDE SEQUENCE [LARGE SCALE GENOMIC DNA]</scope>
    <source>
        <strain evidence="3">MeCH1-AG</strain>
    </source>
</reference>
<keyword evidence="4" id="KW-1185">Reference proteome</keyword>
<keyword evidence="1" id="KW-0378">Hydrolase</keyword>
<name>A0ABP1C7X5_9GAMM</name>
<evidence type="ECO:0000313" key="3">
    <source>
        <dbReference type="EMBL" id="CAL1240395.1"/>
    </source>
</evidence>
<dbReference type="PANTHER" id="PTHR31956">
    <property type="entry name" value="NON-SPECIFIC PHOSPHOLIPASE C4-RELATED"/>
    <property type="match status" value="1"/>
</dbReference>
<dbReference type="CDD" id="cd16013">
    <property type="entry name" value="AcpA"/>
    <property type="match status" value="1"/>
</dbReference>
<accession>A0ABP1C7X5</accession>
<dbReference type="EMBL" id="OZ026884">
    <property type="protein sequence ID" value="CAL1240395.1"/>
    <property type="molecule type" value="Genomic_DNA"/>
</dbReference>
<keyword evidence="2" id="KW-0732">Signal</keyword>
<dbReference type="InterPro" id="IPR017850">
    <property type="entry name" value="Alkaline_phosphatase_core_sf"/>
</dbReference>
<dbReference type="PANTHER" id="PTHR31956:SF1">
    <property type="entry name" value="NON-SPECIFIC PHOSPHOLIPASE C1"/>
    <property type="match status" value="1"/>
</dbReference>
<dbReference type="SUPFAM" id="SSF53649">
    <property type="entry name" value="Alkaline phosphatase-like"/>
    <property type="match status" value="1"/>
</dbReference>
<sequence>MSAMEKFGLSSLSMAVTLALSQTANAAAQAAPPPGRPATPIEHVIVIVGENHSFDNIFGGYRPRNGQTVLNLLSQGIIRQDGKPGPHFDRAAQKIAQGNGSTYELAPKPVDRYKTLPQPDTTYATGQPQNTPDLRFPADLPNGPFQLTRYVSYSAFLGDPVHRFFQMWQQYDKGANDLYVWVASTAGTGNHTSGNAPDNTHQGGVAMGFYNMSTGDAPLFEEMAREYAISDNYHQAVMGGTGANFIALVTGDAAFYNDGGNPAVPPTWTLNGQTVSEIENPNPQPNAANNSNWYTEDGYNGGSFVACADPSQPGVGEIQQFLKSKHVDHNCENGKYYLVNNYQLGYKPDGTPVDYKNTPFVLPPQPASLPTIADKLAEHNISWKYYSGDRRDGKKPGPDYCGICDPLTGFKSIMENPAQRANLQDVTQLYQDLADEKTMPAVAFVRPFETMAGHPANSLTASYENFVTDLVNRVRHNPALWEKTAIFITMDEGGGYYDSGYIQQLDFFGDGPRIPLIAVSPYAKKGFVDHTYSDHASILKFIVANWGLGPLSNRSRDRLPNPVASPENPYVPSNGPAIGDLMTLFDFSHPRQDAPPITVPKVRVHALDGRYEAGGF</sequence>
<dbReference type="Proteomes" id="UP001497493">
    <property type="component" value="Chromosome"/>
</dbReference>
<organism evidence="3 4">
    <name type="scientific">Candidatus Methylocalor cossyra</name>
    <dbReference type="NCBI Taxonomy" id="3108543"/>
    <lineage>
        <taxon>Bacteria</taxon>
        <taxon>Pseudomonadati</taxon>
        <taxon>Pseudomonadota</taxon>
        <taxon>Gammaproteobacteria</taxon>
        <taxon>Methylococcales</taxon>
        <taxon>Methylococcaceae</taxon>
        <taxon>Candidatus Methylocalor</taxon>
    </lineage>
</organism>
<dbReference type="Pfam" id="PF04185">
    <property type="entry name" value="Phosphoesterase"/>
    <property type="match status" value="1"/>
</dbReference>
<gene>
    <name evidence="3" type="ORF">MECH1_V1_1619</name>
</gene>